<proteinExistence type="inferred from homology"/>
<feature type="region of interest" description="Disordered" evidence="3">
    <location>
        <begin position="1"/>
        <end position="31"/>
    </location>
</feature>
<dbReference type="Gene3D" id="1.10.287.2720">
    <property type="match status" value="1"/>
</dbReference>
<dbReference type="EMBL" id="JAZAVJ010000167">
    <property type="protein sequence ID" value="KAK7408981.1"/>
    <property type="molecule type" value="Genomic_DNA"/>
</dbReference>
<evidence type="ECO:0000313" key="4">
    <source>
        <dbReference type="EMBL" id="KAK7408981.1"/>
    </source>
</evidence>
<feature type="compositionally biased region" description="Polar residues" evidence="3">
    <location>
        <begin position="1"/>
        <end position="13"/>
    </location>
</feature>
<dbReference type="PANTHER" id="PTHR10972:SF102">
    <property type="entry name" value="OXYSTEROL-BINDING PROTEIN"/>
    <property type="match status" value="1"/>
</dbReference>
<accession>A0ABR1GU32</accession>
<organism evidence="4 5">
    <name type="scientific">Neonectria punicea</name>
    <dbReference type="NCBI Taxonomy" id="979145"/>
    <lineage>
        <taxon>Eukaryota</taxon>
        <taxon>Fungi</taxon>
        <taxon>Dikarya</taxon>
        <taxon>Ascomycota</taxon>
        <taxon>Pezizomycotina</taxon>
        <taxon>Sordariomycetes</taxon>
        <taxon>Hypocreomycetidae</taxon>
        <taxon>Hypocreales</taxon>
        <taxon>Nectriaceae</taxon>
        <taxon>Neonectria</taxon>
    </lineage>
</organism>
<evidence type="ECO:0000313" key="5">
    <source>
        <dbReference type="Proteomes" id="UP001498476"/>
    </source>
</evidence>
<feature type="region of interest" description="Disordered" evidence="3">
    <location>
        <begin position="480"/>
        <end position="537"/>
    </location>
</feature>
<name>A0ABR1GU32_9HYPO</name>
<evidence type="ECO:0000256" key="2">
    <source>
        <dbReference type="RuleBase" id="RU003844"/>
    </source>
</evidence>
<feature type="compositionally biased region" description="Basic and acidic residues" evidence="3">
    <location>
        <begin position="525"/>
        <end position="537"/>
    </location>
</feature>
<dbReference type="Gene3D" id="3.30.70.3490">
    <property type="match status" value="1"/>
</dbReference>
<comment type="similarity">
    <text evidence="1 2">Belongs to the OSBP family.</text>
</comment>
<dbReference type="PANTHER" id="PTHR10972">
    <property type="entry name" value="OXYSTEROL-BINDING PROTEIN-RELATED"/>
    <property type="match status" value="1"/>
</dbReference>
<evidence type="ECO:0000256" key="3">
    <source>
        <dbReference type="SAM" id="MobiDB-lite"/>
    </source>
</evidence>
<dbReference type="InterPro" id="IPR018494">
    <property type="entry name" value="Oxysterol-bd_CS"/>
</dbReference>
<dbReference type="PROSITE" id="PS01013">
    <property type="entry name" value="OSBP"/>
    <property type="match status" value="1"/>
</dbReference>
<dbReference type="Pfam" id="PF01237">
    <property type="entry name" value="Oxysterol_BP"/>
    <property type="match status" value="1"/>
</dbReference>
<dbReference type="Gene3D" id="2.40.160.120">
    <property type="match status" value="1"/>
</dbReference>
<dbReference type="InterPro" id="IPR000648">
    <property type="entry name" value="Oxysterol-bd"/>
</dbReference>
<dbReference type="InterPro" id="IPR037239">
    <property type="entry name" value="OSBP_sf"/>
</dbReference>
<dbReference type="Proteomes" id="UP001498476">
    <property type="component" value="Unassembled WGS sequence"/>
</dbReference>
<evidence type="ECO:0000256" key="1">
    <source>
        <dbReference type="ARBA" id="ARBA00008842"/>
    </source>
</evidence>
<comment type="caution">
    <text evidence="4">The sequence shown here is derived from an EMBL/GenBank/DDBJ whole genome shotgun (WGS) entry which is preliminary data.</text>
</comment>
<reference evidence="4 5" key="1">
    <citation type="journal article" date="2025" name="Microbiol. Resour. Announc.">
        <title>Draft genome sequences for Neonectria magnoliae and Neonectria punicea, canker pathogens of Liriodendron tulipifera and Acer saccharum in West Virginia.</title>
        <authorList>
            <person name="Petronek H.M."/>
            <person name="Kasson M.T."/>
            <person name="Metheny A.M."/>
            <person name="Stauder C.M."/>
            <person name="Lovett B."/>
            <person name="Lynch S.C."/>
            <person name="Garnas J.R."/>
            <person name="Kasson L.R."/>
            <person name="Stajich J.E."/>
        </authorList>
    </citation>
    <scope>NUCLEOTIDE SEQUENCE [LARGE SCALE GENOMIC DNA]</scope>
    <source>
        <strain evidence="4 5">NRRL 64653</strain>
    </source>
</reference>
<protein>
    <submittedName>
        <fullName evidence="4">Oxysterol-binding protein OBPa</fullName>
    </submittedName>
</protein>
<keyword evidence="5" id="KW-1185">Reference proteome</keyword>
<dbReference type="SUPFAM" id="SSF144000">
    <property type="entry name" value="Oxysterol-binding protein-like"/>
    <property type="match status" value="1"/>
</dbReference>
<gene>
    <name evidence="4" type="primary">OSH6</name>
    <name evidence="4" type="ORF">QQX98_008860</name>
</gene>
<sequence>MLTNWFAQPTGARSSIDEGRGVDGDDDTSVMEPDQGNVLSHIISQLRPGADLSRVVLPTFILEPRSMLERITNFMCHPEMLLHIPDIDDPIDRFVSVVKFYLSGWHIRPPGVKKPLNPILGEIFTCYWELDNNKRAYYISEQTSHHPPKSSYFYLAPDHNLRIDGTLKPRSRFLGNSAASLMEGIAFLTLLNRGKDPAKGEQYILTQPNMYARGILFGKMKYELGDHSFVRCPELDLVADVDFKTKGWVGGTYNAIGGTIKKESTGEILFELSGLWSDEMFIKDMRTGKREMFFDARGSRPSAPVVRPIEEQEERESQRLWENTAKAVKERNHELATNEKTKIEDRQREEAAIRAQDNVEWHPRLFRLVKGGPGGMEEGEEDLEWVINATIDHTATPEKQAEQIMAIYPIVKGQKPDQRHVIPPHSPTAVVDKQLGHFDDLTAVNKPNNEQLKTEAPQYKKPEQFQLQNEKIQENLIDFDERPAPQPAQPAQHEISKPTPSEAEIHNMLKSTGKPADGPLIDFSTDLKKELPSEVKQ</sequence>